<dbReference type="AlphaFoldDB" id="A0A699US80"/>
<protein>
    <recommendedName>
        <fullName evidence="3">Reverse transcriptase domain-containing protein</fullName>
    </recommendedName>
</protein>
<proteinExistence type="predicted"/>
<reference evidence="2" key="1">
    <citation type="journal article" date="2019" name="Sci. Rep.">
        <title>Draft genome of Tanacetum cinerariifolium, the natural source of mosquito coil.</title>
        <authorList>
            <person name="Yamashiro T."/>
            <person name="Shiraishi A."/>
            <person name="Satake H."/>
            <person name="Nakayama K."/>
        </authorList>
    </citation>
    <scope>NUCLEOTIDE SEQUENCE</scope>
</reference>
<dbReference type="EMBL" id="BKCJ011339122">
    <property type="protein sequence ID" value="GFD22684.1"/>
    <property type="molecule type" value="Genomic_DNA"/>
</dbReference>
<evidence type="ECO:0000313" key="2">
    <source>
        <dbReference type="EMBL" id="GFD22684.1"/>
    </source>
</evidence>
<evidence type="ECO:0000256" key="1">
    <source>
        <dbReference type="SAM" id="Phobius"/>
    </source>
</evidence>
<comment type="caution">
    <text evidence="2">The sequence shown here is derived from an EMBL/GenBank/DDBJ whole genome shotgun (WGS) entry which is preliminary data.</text>
</comment>
<keyword evidence="1" id="KW-1133">Transmembrane helix</keyword>
<keyword evidence="1" id="KW-0472">Membrane</keyword>
<gene>
    <name evidence="2" type="ORF">Tci_894653</name>
</gene>
<accession>A0A699US80</accession>
<feature type="non-terminal residue" evidence="2">
    <location>
        <position position="1"/>
    </location>
</feature>
<feature type="transmembrane region" description="Helical" evidence="1">
    <location>
        <begin position="160"/>
        <end position="182"/>
    </location>
</feature>
<organism evidence="2">
    <name type="scientific">Tanacetum cinerariifolium</name>
    <name type="common">Dalmatian daisy</name>
    <name type="synonym">Chrysanthemum cinerariifolium</name>
    <dbReference type="NCBI Taxonomy" id="118510"/>
    <lineage>
        <taxon>Eukaryota</taxon>
        <taxon>Viridiplantae</taxon>
        <taxon>Streptophyta</taxon>
        <taxon>Embryophyta</taxon>
        <taxon>Tracheophyta</taxon>
        <taxon>Spermatophyta</taxon>
        <taxon>Magnoliopsida</taxon>
        <taxon>eudicotyledons</taxon>
        <taxon>Gunneridae</taxon>
        <taxon>Pentapetalae</taxon>
        <taxon>asterids</taxon>
        <taxon>campanulids</taxon>
        <taxon>Asterales</taxon>
        <taxon>Asteraceae</taxon>
        <taxon>Asteroideae</taxon>
        <taxon>Anthemideae</taxon>
        <taxon>Anthemidinae</taxon>
        <taxon>Tanacetum</taxon>
    </lineage>
</organism>
<keyword evidence="1" id="KW-0812">Transmembrane</keyword>
<name>A0A699US80_TANCI</name>
<feature type="non-terminal residue" evidence="2">
    <location>
        <position position="191"/>
    </location>
</feature>
<sequence length="191" mass="22121">SDKLDPHCFNVESDFVESLLNRDTFIEFSFKFYFSGELTHIKPEIQKSDFDFEEEIRLIENLLFDNSFPRPPEELNAEIADTIIESIPLLPIPVQDGNSQHEEIDIVTKTDDVLPPSLENDDDSSDDSLLEEVDLFLFDNSIPPGIKNVADDPEGDVRFLWNYLSMIPFFLMSHLMLILRIARQFHDLLQN</sequence>
<evidence type="ECO:0008006" key="3">
    <source>
        <dbReference type="Google" id="ProtNLM"/>
    </source>
</evidence>